<feature type="transmembrane region" description="Helical" evidence="3">
    <location>
        <begin position="59"/>
        <end position="77"/>
    </location>
</feature>
<dbReference type="AlphaFoldDB" id="A0A6B3C8A6"/>
<dbReference type="SUPFAM" id="SSF81653">
    <property type="entry name" value="Calcium ATPase, transduction domain A"/>
    <property type="match status" value="1"/>
</dbReference>
<sequence>MSGRRGSAAGQGPRRSGSSSLSAPRAVRAVVRAHLRTPAGALCGLLCLAVMVTGPVQDAVFVVVTLAATALGVFQGVRARRTTDRLAVLAEDRPVVRRAGKPVSVGVRDLVVDDVVEVGPGHRILVDGSIVGAADLE</sequence>
<name>A0A6B3C8A6_9ACTN</name>
<evidence type="ECO:0000256" key="3">
    <source>
        <dbReference type="SAM" id="Phobius"/>
    </source>
</evidence>
<feature type="domain" description="P-type ATPase A" evidence="4">
    <location>
        <begin position="94"/>
        <end position="133"/>
    </location>
</feature>
<evidence type="ECO:0000313" key="5">
    <source>
        <dbReference type="EMBL" id="NEC92839.1"/>
    </source>
</evidence>
<comment type="subcellular location">
    <subcellularLocation>
        <location evidence="1">Membrane</location>
        <topology evidence="1">Multi-pass membrane protein</topology>
    </subcellularLocation>
</comment>
<accession>A0A6B3C8A6</accession>
<proteinExistence type="predicted"/>
<evidence type="ECO:0000259" key="4">
    <source>
        <dbReference type="Pfam" id="PF00122"/>
    </source>
</evidence>
<dbReference type="InterPro" id="IPR008250">
    <property type="entry name" value="ATPase_P-typ_transduc_dom_A_sf"/>
</dbReference>
<comment type="caution">
    <text evidence="5">The sequence shown here is derived from an EMBL/GenBank/DDBJ whole genome shotgun (WGS) entry which is preliminary data.</text>
</comment>
<evidence type="ECO:0000256" key="1">
    <source>
        <dbReference type="ARBA" id="ARBA00004141"/>
    </source>
</evidence>
<dbReference type="Pfam" id="PF00122">
    <property type="entry name" value="E1-E2_ATPase"/>
    <property type="match status" value="1"/>
</dbReference>
<feature type="non-terminal residue" evidence="5">
    <location>
        <position position="137"/>
    </location>
</feature>
<gene>
    <name evidence="5" type="ORF">G3I71_45505</name>
</gene>
<keyword evidence="3" id="KW-0812">Transmembrane</keyword>
<keyword evidence="3" id="KW-0472">Membrane</keyword>
<evidence type="ECO:0000256" key="2">
    <source>
        <dbReference type="SAM" id="MobiDB-lite"/>
    </source>
</evidence>
<dbReference type="InterPro" id="IPR059000">
    <property type="entry name" value="ATPase_P-type_domA"/>
</dbReference>
<organism evidence="5">
    <name type="scientific">Streptomyces sp. SID12501</name>
    <dbReference type="NCBI Taxonomy" id="2706042"/>
    <lineage>
        <taxon>Bacteria</taxon>
        <taxon>Bacillati</taxon>
        <taxon>Actinomycetota</taxon>
        <taxon>Actinomycetes</taxon>
        <taxon>Kitasatosporales</taxon>
        <taxon>Streptomycetaceae</taxon>
        <taxon>Streptomyces</taxon>
    </lineage>
</organism>
<feature type="transmembrane region" description="Helical" evidence="3">
    <location>
        <begin position="35"/>
        <end position="53"/>
    </location>
</feature>
<feature type="region of interest" description="Disordered" evidence="2">
    <location>
        <begin position="1"/>
        <end position="23"/>
    </location>
</feature>
<dbReference type="EMBL" id="JAAGLU010000243">
    <property type="protein sequence ID" value="NEC92839.1"/>
    <property type="molecule type" value="Genomic_DNA"/>
</dbReference>
<keyword evidence="3" id="KW-1133">Transmembrane helix</keyword>
<protein>
    <submittedName>
        <fullName evidence="5">Cation-translocating P-type ATPase</fullName>
    </submittedName>
</protein>
<reference evidence="5" key="1">
    <citation type="submission" date="2020-01" db="EMBL/GenBank/DDBJ databases">
        <title>Insect and environment-associated Actinomycetes.</title>
        <authorList>
            <person name="Currrie C."/>
            <person name="Chevrette M."/>
            <person name="Carlson C."/>
            <person name="Stubbendieck R."/>
            <person name="Wendt-Pienkowski E."/>
        </authorList>
    </citation>
    <scope>NUCLEOTIDE SEQUENCE</scope>
    <source>
        <strain evidence="5">SID12501</strain>
    </source>
</reference>
<dbReference type="Gene3D" id="2.70.150.10">
    <property type="entry name" value="Calcium-transporting ATPase, cytoplasmic transduction domain A"/>
    <property type="match status" value="1"/>
</dbReference>